<dbReference type="AlphaFoldDB" id="A0A8X6M2P3"/>
<dbReference type="Proteomes" id="UP000887116">
    <property type="component" value="Unassembled WGS sequence"/>
</dbReference>
<dbReference type="EMBL" id="BMAO01019516">
    <property type="protein sequence ID" value="GFR31045.1"/>
    <property type="molecule type" value="Genomic_DNA"/>
</dbReference>
<proteinExistence type="predicted"/>
<evidence type="ECO:0000313" key="1">
    <source>
        <dbReference type="EMBL" id="GFR31045.1"/>
    </source>
</evidence>
<accession>A0A8X6M2P3</accession>
<sequence length="93" mass="10946">MVEQAKCLKCCTLPWKRAPKRSEVHIISKHHKQQSWSKCLQYDVLQRQHMKESMVVNPKRRGESVHLFQNSHFNIVSHAGTVDQVLNRTLTIR</sequence>
<evidence type="ECO:0000313" key="2">
    <source>
        <dbReference type="Proteomes" id="UP000887116"/>
    </source>
</evidence>
<reference evidence="1" key="1">
    <citation type="submission" date="2020-07" db="EMBL/GenBank/DDBJ databases">
        <title>Multicomponent nature underlies the extraordinary mechanical properties of spider dragline silk.</title>
        <authorList>
            <person name="Kono N."/>
            <person name="Nakamura H."/>
            <person name="Mori M."/>
            <person name="Yoshida Y."/>
            <person name="Ohtoshi R."/>
            <person name="Malay A.D."/>
            <person name="Moran D.A.P."/>
            <person name="Tomita M."/>
            <person name="Numata K."/>
            <person name="Arakawa K."/>
        </authorList>
    </citation>
    <scope>NUCLEOTIDE SEQUENCE</scope>
</reference>
<organism evidence="1 2">
    <name type="scientific">Trichonephila clavata</name>
    <name type="common">Joro spider</name>
    <name type="synonym">Nephila clavata</name>
    <dbReference type="NCBI Taxonomy" id="2740835"/>
    <lineage>
        <taxon>Eukaryota</taxon>
        <taxon>Metazoa</taxon>
        <taxon>Ecdysozoa</taxon>
        <taxon>Arthropoda</taxon>
        <taxon>Chelicerata</taxon>
        <taxon>Arachnida</taxon>
        <taxon>Araneae</taxon>
        <taxon>Araneomorphae</taxon>
        <taxon>Entelegynae</taxon>
        <taxon>Araneoidea</taxon>
        <taxon>Nephilidae</taxon>
        <taxon>Trichonephila</taxon>
    </lineage>
</organism>
<name>A0A8X6M2P3_TRICU</name>
<gene>
    <name evidence="1" type="ORF">TNCT_676491</name>
</gene>
<keyword evidence="2" id="KW-1185">Reference proteome</keyword>
<protein>
    <submittedName>
        <fullName evidence="1">Uncharacterized protein</fullName>
    </submittedName>
</protein>
<comment type="caution">
    <text evidence="1">The sequence shown here is derived from an EMBL/GenBank/DDBJ whole genome shotgun (WGS) entry which is preliminary data.</text>
</comment>